<comment type="caution">
    <text evidence="1">The sequence shown here is derived from an EMBL/GenBank/DDBJ whole genome shotgun (WGS) entry which is preliminary data.</text>
</comment>
<dbReference type="InterPro" id="IPR052767">
    <property type="entry name" value="Bact_com_dev_regulator"/>
</dbReference>
<evidence type="ECO:0000313" key="1">
    <source>
        <dbReference type="EMBL" id="MXQ54400.1"/>
    </source>
</evidence>
<dbReference type="Pfam" id="PF06133">
    <property type="entry name" value="Com_YlbF"/>
    <property type="match status" value="1"/>
</dbReference>
<dbReference type="Gene3D" id="1.20.1500.10">
    <property type="entry name" value="YheA/YmcA-like"/>
    <property type="match status" value="1"/>
</dbReference>
<dbReference type="PANTHER" id="PTHR38448:SF2">
    <property type="entry name" value="REGULATORY PROTEIN YLBF"/>
    <property type="match status" value="1"/>
</dbReference>
<sequence>MSTLDMNELIEAAQLLGNQINDSEEVKRYLQLKKELYANAEAQMIIKSFEKVKEDFEETKRFGIFHPNYHEAKEQMDEYQVKLREHPLIGKYMQAEEQVEQLLFQVSHILARSVSKEVKVPNDLGRQKRK</sequence>
<dbReference type="PANTHER" id="PTHR38448">
    <property type="entry name" value="REGULATORY PROTEIN YLBF-RELATED"/>
    <property type="match status" value="1"/>
</dbReference>
<dbReference type="EMBL" id="WUUL01000007">
    <property type="protein sequence ID" value="MXQ54400.1"/>
    <property type="molecule type" value="Genomic_DNA"/>
</dbReference>
<name>A0A6I4VWW4_9BACL</name>
<dbReference type="AlphaFoldDB" id="A0A6I4VWW4"/>
<protein>
    <submittedName>
        <fullName evidence="1">YlbF family regulator</fullName>
    </submittedName>
</protein>
<proteinExistence type="predicted"/>
<gene>
    <name evidence="1" type="ORF">GSM42_11885</name>
</gene>
<accession>A0A6I4VWW4</accession>
<evidence type="ECO:0000313" key="2">
    <source>
        <dbReference type="Proteomes" id="UP000430692"/>
    </source>
</evidence>
<dbReference type="SUPFAM" id="SSF158622">
    <property type="entry name" value="YheA/YmcA-like"/>
    <property type="match status" value="1"/>
</dbReference>
<dbReference type="RefSeq" id="WP_160801758.1">
    <property type="nucleotide sequence ID" value="NZ_WUUL01000007.1"/>
</dbReference>
<dbReference type="Proteomes" id="UP000430692">
    <property type="component" value="Unassembled WGS sequence"/>
</dbReference>
<dbReference type="InterPro" id="IPR010368">
    <property type="entry name" value="Com_YlbF"/>
</dbReference>
<organism evidence="1 2">
    <name type="scientific">Shimazuella alba</name>
    <dbReference type="NCBI Taxonomy" id="2690964"/>
    <lineage>
        <taxon>Bacteria</taxon>
        <taxon>Bacillati</taxon>
        <taxon>Bacillota</taxon>
        <taxon>Bacilli</taxon>
        <taxon>Bacillales</taxon>
        <taxon>Thermoactinomycetaceae</taxon>
        <taxon>Shimazuella</taxon>
    </lineage>
</organism>
<reference evidence="1 2" key="1">
    <citation type="submission" date="2019-12" db="EMBL/GenBank/DDBJ databases">
        <title>Whole-genome analyses of novel actinobacteria.</title>
        <authorList>
            <person name="Sahin N."/>
            <person name="Saygin H."/>
        </authorList>
    </citation>
    <scope>NUCLEOTIDE SEQUENCE [LARGE SCALE GENOMIC DNA]</scope>
    <source>
        <strain evidence="1 2">KC615</strain>
    </source>
</reference>
<dbReference type="InterPro" id="IPR023378">
    <property type="entry name" value="YheA/YmcA-like_dom_sf"/>
</dbReference>
<keyword evidence="2" id="KW-1185">Reference proteome</keyword>